<organism evidence="2 3">
    <name type="scientific">Paenibacillus radicis</name>
    <name type="common">ex Gao et al. 2016</name>
    <dbReference type="NCBI Taxonomy" id="1737354"/>
    <lineage>
        <taxon>Bacteria</taxon>
        <taxon>Bacillati</taxon>
        <taxon>Bacillota</taxon>
        <taxon>Bacilli</taxon>
        <taxon>Bacillales</taxon>
        <taxon>Paenibacillaceae</taxon>
        <taxon>Paenibacillus</taxon>
    </lineage>
</organism>
<name>A0A917GTW5_9BACL</name>
<feature type="transmembrane region" description="Helical" evidence="1">
    <location>
        <begin position="139"/>
        <end position="158"/>
    </location>
</feature>
<dbReference type="Pfam" id="PF11085">
    <property type="entry name" value="YqhR"/>
    <property type="match status" value="1"/>
</dbReference>
<keyword evidence="1" id="KW-1133">Transmembrane helix</keyword>
<evidence type="ECO:0000313" key="3">
    <source>
        <dbReference type="Proteomes" id="UP000600247"/>
    </source>
</evidence>
<accession>A0A917GTW5</accession>
<feature type="transmembrane region" description="Helical" evidence="1">
    <location>
        <begin position="72"/>
        <end position="95"/>
    </location>
</feature>
<dbReference type="EMBL" id="BMHY01000001">
    <property type="protein sequence ID" value="GGG56691.1"/>
    <property type="molecule type" value="Genomic_DNA"/>
</dbReference>
<dbReference type="Proteomes" id="UP000600247">
    <property type="component" value="Unassembled WGS sequence"/>
</dbReference>
<keyword evidence="1" id="KW-0812">Transmembrane</keyword>
<gene>
    <name evidence="2" type="ORF">GCM10010918_07090</name>
</gene>
<feature type="transmembrane region" description="Helical" evidence="1">
    <location>
        <begin position="25"/>
        <end position="46"/>
    </location>
</feature>
<dbReference type="InterPro" id="IPR024563">
    <property type="entry name" value="YqhR"/>
</dbReference>
<keyword evidence="1" id="KW-0472">Membrane</keyword>
<proteinExistence type="predicted"/>
<sequence>MANKTAARKMAGSKDDRLHHHTNPFLFELTIGFFAGLIWGGLRWMLYEFKFTKELPGIMADPFFRSSFLKTYWGMAVGIGCYIVFSIIAAHLYYFLFRKLRGPWPGVLYGFLWWIIIFVFAGPSLHISQPIRTAGWNTFITELCIFLLWGLFIGYSTAFEFTDEASREPVGAH</sequence>
<keyword evidence="3" id="KW-1185">Reference proteome</keyword>
<protein>
    <submittedName>
        <fullName evidence="2">Uncharacterized protein</fullName>
    </submittedName>
</protein>
<evidence type="ECO:0000256" key="1">
    <source>
        <dbReference type="SAM" id="Phobius"/>
    </source>
</evidence>
<evidence type="ECO:0000313" key="2">
    <source>
        <dbReference type="EMBL" id="GGG56691.1"/>
    </source>
</evidence>
<comment type="caution">
    <text evidence="2">The sequence shown here is derived from an EMBL/GenBank/DDBJ whole genome shotgun (WGS) entry which is preliminary data.</text>
</comment>
<reference evidence="2 3" key="1">
    <citation type="journal article" date="2014" name="Int. J. Syst. Evol. Microbiol.">
        <title>Complete genome sequence of Corynebacterium casei LMG S-19264T (=DSM 44701T), isolated from a smear-ripened cheese.</title>
        <authorList>
            <consortium name="US DOE Joint Genome Institute (JGI-PGF)"/>
            <person name="Walter F."/>
            <person name="Albersmeier A."/>
            <person name="Kalinowski J."/>
            <person name="Ruckert C."/>
        </authorList>
    </citation>
    <scope>NUCLEOTIDE SEQUENCE [LARGE SCALE GENOMIC DNA]</scope>
    <source>
        <strain evidence="2 3">CGMCC 1.15286</strain>
    </source>
</reference>
<dbReference type="AlphaFoldDB" id="A0A917GTW5"/>
<feature type="transmembrane region" description="Helical" evidence="1">
    <location>
        <begin position="107"/>
        <end position="127"/>
    </location>
</feature>
<dbReference type="RefSeq" id="WP_229691949.1">
    <property type="nucleotide sequence ID" value="NZ_BMHY01000001.1"/>
</dbReference>